<name>A0A125YUF6_TOXGM</name>
<protein>
    <submittedName>
        <fullName evidence="1">Uncharacterized protein</fullName>
    </submittedName>
</protein>
<reference evidence="1" key="1">
    <citation type="submission" date="2013-04" db="EMBL/GenBank/DDBJ databases">
        <authorList>
            <person name="Sibley D."/>
            <person name="Venepally P."/>
            <person name="Karamycheva S."/>
            <person name="Hadjithomas M."/>
            <person name="Khan A."/>
            <person name="Brunk B."/>
            <person name="Roos D."/>
            <person name="Caler E."/>
            <person name="Lorenzi H."/>
        </authorList>
    </citation>
    <scope>NUCLEOTIDE SEQUENCE [LARGE SCALE GENOMIC DNA]</scope>
    <source>
        <strain evidence="1">ME49</strain>
    </source>
</reference>
<dbReference type="EMBL" id="KE138831">
    <property type="protein sequence ID" value="EPT28622.1"/>
    <property type="molecule type" value="Genomic_DNA"/>
</dbReference>
<proteinExistence type="predicted"/>
<evidence type="ECO:0000313" key="1">
    <source>
        <dbReference type="EMBL" id="EPT28622.1"/>
    </source>
</evidence>
<dbReference type="KEGG" id="tgo:TGME49_273020"/>
<sequence length="190" mass="21477">MNLRNSYPKTRSPLRCSSNRKNGVIFAAEEEMALVHRSQKLGGAHFHDVDVNLGSNIYNLQALTREGIRNDIVVINDLEIASESTLDQCLRHAACRSVARQRRRQKVPCTLEAYCLCCKRTEAAPKQQRRTRDRCQACLSSYPLLISYRIKGCVLPTVRSAYDDPSNLRHMIVASTTGDGFPFPYPVYTV</sequence>
<dbReference type="EMBL" id="CM002043">
    <property type="protein sequence ID" value="EPT28622.1"/>
    <property type="molecule type" value="Genomic_DNA"/>
</dbReference>
<dbReference type="RefSeq" id="XP_002365914.1">
    <property type="nucleotide sequence ID" value="XM_002365873.1"/>
</dbReference>
<dbReference type="VEuPathDB" id="ToxoDB:TGME49_273020"/>
<gene>
    <name evidence="1" type="ORF">TGME49_273020</name>
</gene>
<organism evidence="1 2">
    <name type="scientific">Toxoplasma gondii (strain ATCC 50611 / Me49)</name>
    <dbReference type="NCBI Taxonomy" id="508771"/>
    <lineage>
        <taxon>Eukaryota</taxon>
        <taxon>Sar</taxon>
        <taxon>Alveolata</taxon>
        <taxon>Apicomplexa</taxon>
        <taxon>Conoidasida</taxon>
        <taxon>Coccidia</taxon>
        <taxon>Eucoccidiorida</taxon>
        <taxon>Eimeriorina</taxon>
        <taxon>Sarcocystidae</taxon>
        <taxon>Toxoplasma</taxon>
    </lineage>
</organism>
<accession>A0A125YUF6</accession>
<evidence type="ECO:0000313" key="2">
    <source>
        <dbReference type="Proteomes" id="UP000001529"/>
    </source>
</evidence>
<dbReference type="GeneID" id="7893494"/>
<keyword evidence="2" id="KW-1185">Reference proteome</keyword>
<dbReference type="Proteomes" id="UP000001529">
    <property type="component" value="Chromosome VIII"/>
</dbReference>
<dbReference type="AlphaFoldDB" id="A0A125YUF6"/>